<feature type="domain" description="PAC" evidence="8">
    <location>
        <begin position="219"/>
        <end position="271"/>
    </location>
</feature>
<dbReference type="PROSITE" id="PS50109">
    <property type="entry name" value="HIS_KIN"/>
    <property type="match status" value="1"/>
</dbReference>
<dbReference type="InterPro" id="IPR036890">
    <property type="entry name" value="HATPase_C_sf"/>
</dbReference>
<comment type="catalytic activity">
    <reaction evidence="1">
        <text>ATP + protein L-histidine = ADP + protein N-phospho-L-histidine.</text>
        <dbReference type="EC" id="2.7.13.3"/>
    </reaction>
</comment>
<sequence length="1217" mass="138420">MKQKSTDNALLQAIFDSSIEGIMVVDVQGTVLEANESCHTIFGYESGQLGGLNIQVLLPERFKKRHATHRENYAKNPERRTMGTGLDLCGVKRNGEEFPVDISLSPANVAGNPVTIAYVRDATKRINDVALLEKSNQVMAEINRKYSALIGNLQGIVFRCQFNRDYTMDYISDGARPILGYGPNAFLENKVNYGQLIVPEDRDRVWKEITDAVKQNIPFSIHYRIKDKQGVLKYVRETGNIIYDKSGKVAALEGFIADISQEKEAENELRSKEAKNKALLDALPDMMFIQDLEGNYLDLYAPEPEKLFFPKSEMIGQNMKDVLPPNLYSRYKDLFKKVRKTRKLQLFEYTHKGKNGETVYEVRTVPLNAHALLTIVRDLTSKRKTEQDLRDSEAKNKAVLQAMPDLYFLMDTKGVYLDVRAPYPSLLVAPADELLGRNMADFLPEPFVESIFEAFHKSKNTNRPEILEHQMELNKSIKFFESRVVAAGEIGFLFITRDITERKRSEADLFIKDRALESAGNGILIVDAKQHDQPIIYANRAFYEMTGYTSEEVMGKNCRFLQNNDRDQKAIGVMSTAIKNGEACQVTVRNYKKDGTLFWNELTITPVHDDKNELSHFIGMQNDVTDRKKEEVFKNHIRKILEMIAQHKPLITIGQEILRTSESSIGEGTTFIQTLDPIKKTLHQLVASNLPNTFVTSLEGVSVGPNMGACGSAAYLKKPVIAANLTKGHSLKKLNRLAIDNGIVACWSYPIFASDNSVLGIFALYHSIEKTPSKIQKEIIANLVQLTAIALEQYKVRDELKKNRWMLEGYARELEQKVTERTDELKLTVKQLVQTNIQLKEQVQETKAAENRALESQVMFTAISKNFPKGVIIVFNSDFEIVYIDGGELTRMGFQKNQFEGFHIDDIEAFSKQRILRIKEDIEKTMNGEQLSFEIQFRGKTYAVNTSPLQAGNEIAKWTLFVYNDITKQKEAEKNIRRALVQEQELNELKSRFISMASHEFRTPLSAILSSAILIRRQHQPDKLEKREKYVKQIESNVRNLVVILNDFLSLSKLEEGKTAFRPELFNLVELVQQVLEEIETSKKDGQDIVFKHDDPDVRVRLDTKLMRHVLINLLSNAIKYADENTTIDVAITVLRQKVSIEVSDEGIGIPLAEQENLFNRFFRAKNADNIQGTGLGLHIVKHYTELMGGTVGFESEEGKGSTFWVEFKNLEAQKPV</sequence>
<dbReference type="Gene3D" id="3.30.565.10">
    <property type="entry name" value="Histidine kinase-like ATPase, C-terminal domain"/>
    <property type="match status" value="1"/>
</dbReference>
<dbReference type="InterPro" id="IPR000700">
    <property type="entry name" value="PAS-assoc_C"/>
</dbReference>
<dbReference type="Pfam" id="PF00512">
    <property type="entry name" value="HisKA"/>
    <property type="match status" value="1"/>
</dbReference>
<evidence type="ECO:0000256" key="1">
    <source>
        <dbReference type="ARBA" id="ARBA00000085"/>
    </source>
</evidence>
<dbReference type="CDD" id="cd00130">
    <property type="entry name" value="PAS"/>
    <property type="match status" value="4"/>
</dbReference>
<dbReference type="SMART" id="SM00086">
    <property type="entry name" value="PAC"/>
    <property type="match status" value="2"/>
</dbReference>
<feature type="domain" description="PAS" evidence="7">
    <location>
        <begin position="514"/>
        <end position="581"/>
    </location>
</feature>
<dbReference type="InterPro" id="IPR005467">
    <property type="entry name" value="His_kinase_dom"/>
</dbReference>
<accession>A0ABW3B3Y1</accession>
<keyword evidence="10" id="KW-1185">Reference proteome</keyword>
<organism evidence="9 10">
    <name type="scientific">Maribacter chungangensis</name>
    <dbReference type="NCBI Taxonomy" id="1069117"/>
    <lineage>
        <taxon>Bacteria</taxon>
        <taxon>Pseudomonadati</taxon>
        <taxon>Bacteroidota</taxon>
        <taxon>Flavobacteriia</taxon>
        <taxon>Flavobacteriales</taxon>
        <taxon>Flavobacteriaceae</taxon>
        <taxon>Maribacter</taxon>
    </lineage>
</organism>
<feature type="domain" description="PAC" evidence="8">
    <location>
        <begin position="584"/>
        <end position="636"/>
    </location>
</feature>
<dbReference type="PRINTS" id="PR00344">
    <property type="entry name" value="BCTRLSENSOR"/>
</dbReference>
<dbReference type="InterPro" id="IPR013656">
    <property type="entry name" value="PAS_4"/>
</dbReference>
<evidence type="ECO:0000256" key="3">
    <source>
        <dbReference type="ARBA" id="ARBA00022553"/>
    </source>
</evidence>
<dbReference type="SUPFAM" id="SSF55785">
    <property type="entry name" value="PYP-like sensor domain (PAS domain)"/>
    <property type="match status" value="6"/>
</dbReference>
<protein>
    <recommendedName>
        <fullName evidence="2">histidine kinase</fullName>
        <ecNumber evidence="2">2.7.13.3</ecNumber>
    </recommendedName>
</protein>
<dbReference type="InterPro" id="IPR003018">
    <property type="entry name" value="GAF"/>
</dbReference>
<evidence type="ECO:0000259" key="7">
    <source>
        <dbReference type="PROSITE" id="PS50112"/>
    </source>
</evidence>
<feature type="domain" description="PAS" evidence="7">
    <location>
        <begin position="392"/>
        <end position="474"/>
    </location>
</feature>
<feature type="domain" description="PAS" evidence="7">
    <location>
        <begin position="170"/>
        <end position="216"/>
    </location>
</feature>
<dbReference type="SUPFAM" id="SSF55874">
    <property type="entry name" value="ATPase domain of HSP90 chaperone/DNA topoisomerase II/histidine kinase"/>
    <property type="match status" value="1"/>
</dbReference>
<dbReference type="SMART" id="SM00388">
    <property type="entry name" value="HisKA"/>
    <property type="match status" value="1"/>
</dbReference>
<dbReference type="EC" id="2.7.13.3" evidence="2"/>
<evidence type="ECO:0000313" key="9">
    <source>
        <dbReference type="EMBL" id="MFD0797329.1"/>
    </source>
</evidence>
<reference evidence="10" key="1">
    <citation type="journal article" date="2019" name="Int. J. Syst. Evol. Microbiol.">
        <title>The Global Catalogue of Microorganisms (GCM) 10K type strain sequencing project: providing services to taxonomists for standard genome sequencing and annotation.</title>
        <authorList>
            <consortium name="The Broad Institute Genomics Platform"/>
            <consortium name="The Broad Institute Genome Sequencing Center for Infectious Disease"/>
            <person name="Wu L."/>
            <person name="Ma J."/>
        </authorList>
    </citation>
    <scope>NUCLEOTIDE SEQUENCE [LARGE SCALE GENOMIC DNA]</scope>
    <source>
        <strain evidence="10">CCUG 61948</strain>
    </source>
</reference>
<dbReference type="PROSITE" id="PS50113">
    <property type="entry name" value="PAC"/>
    <property type="match status" value="2"/>
</dbReference>
<dbReference type="Pfam" id="PF02518">
    <property type="entry name" value="HATPase_c"/>
    <property type="match status" value="1"/>
</dbReference>
<dbReference type="Pfam" id="PF08448">
    <property type="entry name" value="PAS_4"/>
    <property type="match status" value="2"/>
</dbReference>
<feature type="domain" description="PAS" evidence="7">
    <location>
        <begin position="7"/>
        <end position="60"/>
    </location>
</feature>
<dbReference type="Gene3D" id="3.30.450.20">
    <property type="entry name" value="PAS domain"/>
    <property type="match status" value="6"/>
</dbReference>
<dbReference type="PANTHER" id="PTHR43304:SF1">
    <property type="entry name" value="PAC DOMAIN-CONTAINING PROTEIN"/>
    <property type="match status" value="1"/>
</dbReference>
<evidence type="ECO:0000256" key="4">
    <source>
        <dbReference type="ARBA" id="ARBA00022679"/>
    </source>
</evidence>
<dbReference type="RefSeq" id="WP_379933582.1">
    <property type="nucleotide sequence ID" value="NZ_JBHTHY010000005.1"/>
</dbReference>
<dbReference type="Gene3D" id="1.10.287.130">
    <property type="match status" value="1"/>
</dbReference>
<dbReference type="SUPFAM" id="SSF55781">
    <property type="entry name" value="GAF domain-like"/>
    <property type="match status" value="1"/>
</dbReference>
<dbReference type="InterPro" id="IPR004358">
    <property type="entry name" value="Sig_transdc_His_kin-like_C"/>
</dbReference>
<comment type="caution">
    <text evidence="9">The sequence shown here is derived from an EMBL/GenBank/DDBJ whole genome shotgun (WGS) entry which is preliminary data.</text>
</comment>
<dbReference type="SUPFAM" id="SSF47384">
    <property type="entry name" value="Homodimeric domain of signal transducing histidine kinase"/>
    <property type="match status" value="1"/>
</dbReference>
<gene>
    <name evidence="9" type="ORF">ACFQZJ_07650</name>
</gene>
<dbReference type="InterPro" id="IPR013655">
    <property type="entry name" value="PAS_fold_3"/>
</dbReference>
<dbReference type="Pfam" id="PF13185">
    <property type="entry name" value="GAF_2"/>
    <property type="match status" value="1"/>
</dbReference>
<dbReference type="InterPro" id="IPR036097">
    <property type="entry name" value="HisK_dim/P_sf"/>
</dbReference>
<dbReference type="Pfam" id="PF08447">
    <property type="entry name" value="PAS_3"/>
    <property type="match status" value="1"/>
</dbReference>
<dbReference type="CDD" id="cd00075">
    <property type="entry name" value="HATPase"/>
    <property type="match status" value="1"/>
</dbReference>
<dbReference type="InterPro" id="IPR029016">
    <property type="entry name" value="GAF-like_dom_sf"/>
</dbReference>
<dbReference type="EMBL" id="JBHTHY010000005">
    <property type="protein sequence ID" value="MFD0797329.1"/>
    <property type="molecule type" value="Genomic_DNA"/>
</dbReference>
<keyword evidence="5" id="KW-0418">Kinase</keyword>
<dbReference type="SMART" id="SM00091">
    <property type="entry name" value="PAS"/>
    <property type="match status" value="6"/>
</dbReference>
<evidence type="ECO:0000259" key="6">
    <source>
        <dbReference type="PROSITE" id="PS50109"/>
    </source>
</evidence>
<dbReference type="NCBIfam" id="TIGR00229">
    <property type="entry name" value="sensory_box"/>
    <property type="match status" value="5"/>
</dbReference>
<dbReference type="InterPro" id="IPR003594">
    <property type="entry name" value="HATPase_dom"/>
</dbReference>
<evidence type="ECO:0000259" key="8">
    <source>
        <dbReference type="PROSITE" id="PS50113"/>
    </source>
</evidence>
<keyword evidence="4" id="KW-0808">Transferase</keyword>
<dbReference type="InterPro" id="IPR052162">
    <property type="entry name" value="Sensor_kinase/Photoreceptor"/>
</dbReference>
<evidence type="ECO:0000313" key="10">
    <source>
        <dbReference type="Proteomes" id="UP001597012"/>
    </source>
</evidence>
<feature type="domain" description="Histidine kinase" evidence="6">
    <location>
        <begin position="996"/>
        <end position="1212"/>
    </location>
</feature>
<dbReference type="InterPro" id="IPR003661">
    <property type="entry name" value="HisK_dim/P_dom"/>
</dbReference>
<feature type="domain" description="PAS" evidence="7">
    <location>
        <begin position="272"/>
        <end position="342"/>
    </location>
</feature>
<dbReference type="Proteomes" id="UP001597012">
    <property type="component" value="Unassembled WGS sequence"/>
</dbReference>
<dbReference type="PANTHER" id="PTHR43304">
    <property type="entry name" value="PHYTOCHROME-LIKE PROTEIN CPH1"/>
    <property type="match status" value="1"/>
</dbReference>
<dbReference type="InterPro" id="IPR000014">
    <property type="entry name" value="PAS"/>
</dbReference>
<proteinExistence type="predicted"/>
<name>A0ABW3B3Y1_9FLAO</name>
<dbReference type="Gene3D" id="3.30.450.40">
    <property type="match status" value="1"/>
</dbReference>
<dbReference type="InterPro" id="IPR001610">
    <property type="entry name" value="PAC"/>
</dbReference>
<dbReference type="Pfam" id="PF13426">
    <property type="entry name" value="PAS_9"/>
    <property type="match status" value="2"/>
</dbReference>
<dbReference type="InterPro" id="IPR035965">
    <property type="entry name" value="PAS-like_dom_sf"/>
</dbReference>
<dbReference type="SMART" id="SM00387">
    <property type="entry name" value="HATPase_c"/>
    <property type="match status" value="1"/>
</dbReference>
<dbReference type="PROSITE" id="PS50112">
    <property type="entry name" value="PAS"/>
    <property type="match status" value="5"/>
</dbReference>
<evidence type="ECO:0000256" key="2">
    <source>
        <dbReference type="ARBA" id="ARBA00012438"/>
    </source>
</evidence>
<dbReference type="CDD" id="cd00082">
    <property type="entry name" value="HisKA"/>
    <property type="match status" value="1"/>
</dbReference>
<evidence type="ECO:0000256" key="5">
    <source>
        <dbReference type="ARBA" id="ARBA00022777"/>
    </source>
</evidence>
<keyword evidence="3" id="KW-0597">Phosphoprotein</keyword>